<evidence type="ECO:0000313" key="1">
    <source>
        <dbReference type="EMBL" id="TFK62207.1"/>
    </source>
</evidence>
<accession>A0ACD3A922</accession>
<protein>
    <submittedName>
        <fullName evidence="1">Aldo/keto reductase</fullName>
    </submittedName>
</protein>
<dbReference type="Proteomes" id="UP000308600">
    <property type="component" value="Unassembled WGS sequence"/>
</dbReference>
<reference evidence="1 2" key="1">
    <citation type="journal article" date="2019" name="Nat. Ecol. Evol.">
        <title>Megaphylogeny resolves global patterns of mushroom evolution.</title>
        <authorList>
            <person name="Varga T."/>
            <person name="Krizsan K."/>
            <person name="Foldi C."/>
            <person name="Dima B."/>
            <person name="Sanchez-Garcia M."/>
            <person name="Sanchez-Ramirez S."/>
            <person name="Szollosi G.J."/>
            <person name="Szarkandi J.G."/>
            <person name="Papp V."/>
            <person name="Albert L."/>
            <person name="Andreopoulos W."/>
            <person name="Angelini C."/>
            <person name="Antonin V."/>
            <person name="Barry K.W."/>
            <person name="Bougher N.L."/>
            <person name="Buchanan P."/>
            <person name="Buyck B."/>
            <person name="Bense V."/>
            <person name="Catcheside P."/>
            <person name="Chovatia M."/>
            <person name="Cooper J."/>
            <person name="Damon W."/>
            <person name="Desjardin D."/>
            <person name="Finy P."/>
            <person name="Geml J."/>
            <person name="Haridas S."/>
            <person name="Hughes K."/>
            <person name="Justo A."/>
            <person name="Karasinski D."/>
            <person name="Kautmanova I."/>
            <person name="Kiss B."/>
            <person name="Kocsube S."/>
            <person name="Kotiranta H."/>
            <person name="LaButti K.M."/>
            <person name="Lechner B.E."/>
            <person name="Liimatainen K."/>
            <person name="Lipzen A."/>
            <person name="Lukacs Z."/>
            <person name="Mihaltcheva S."/>
            <person name="Morgado L.N."/>
            <person name="Niskanen T."/>
            <person name="Noordeloos M.E."/>
            <person name="Ohm R.A."/>
            <person name="Ortiz-Santana B."/>
            <person name="Ovrebo C."/>
            <person name="Racz N."/>
            <person name="Riley R."/>
            <person name="Savchenko A."/>
            <person name="Shiryaev A."/>
            <person name="Soop K."/>
            <person name="Spirin V."/>
            <person name="Szebenyi C."/>
            <person name="Tomsovsky M."/>
            <person name="Tulloss R.E."/>
            <person name="Uehling J."/>
            <person name="Grigoriev I.V."/>
            <person name="Vagvolgyi C."/>
            <person name="Papp T."/>
            <person name="Martin F.M."/>
            <person name="Miettinen O."/>
            <person name="Hibbett D.S."/>
            <person name="Nagy L.G."/>
        </authorList>
    </citation>
    <scope>NUCLEOTIDE SEQUENCE [LARGE SCALE GENOMIC DNA]</scope>
    <source>
        <strain evidence="1 2">NL-1719</strain>
    </source>
</reference>
<organism evidence="1 2">
    <name type="scientific">Pluteus cervinus</name>
    <dbReference type="NCBI Taxonomy" id="181527"/>
    <lineage>
        <taxon>Eukaryota</taxon>
        <taxon>Fungi</taxon>
        <taxon>Dikarya</taxon>
        <taxon>Basidiomycota</taxon>
        <taxon>Agaricomycotina</taxon>
        <taxon>Agaricomycetes</taxon>
        <taxon>Agaricomycetidae</taxon>
        <taxon>Agaricales</taxon>
        <taxon>Pluteineae</taxon>
        <taxon>Pluteaceae</taxon>
        <taxon>Pluteus</taxon>
    </lineage>
</organism>
<keyword evidence="2" id="KW-1185">Reference proteome</keyword>
<proteinExistence type="predicted"/>
<dbReference type="EMBL" id="ML208598">
    <property type="protein sequence ID" value="TFK62207.1"/>
    <property type="molecule type" value="Genomic_DNA"/>
</dbReference>
<sequence length="342" mass="38367">MTTTQVEYRQLGKTGLRVSVPVIGAMSFGSTDWSSWVIEEEKALEVLKAAWDKGINTIDTSNNYSNGVSERIIGNFIQKYQIPRNEIIIATKCFGLVGKTPGTLAHARSNLRFERDYVNQHGLSRAAIFNAVEASLERLQTNYIDLLQILRFDADTDPEETMKALHDLVQSGKVRYIGACSMRAWQFAMLNEIAAKRGWTKFVSMQHEYSLLYREDEREMLAYCKYNGIGVIPWSPLAGGPLARPLGAETPRTKFMKGSPFEPKLSEGDITIINRVKELAEKHGKTMSQVALSWISTKITSPIVGVSSVARLEESLTKGFDLTAEEIKYLEEPYVPRAVRSC</sequence>
<evidence type="ECO:0000313" key="2">
    <source>
        <dbReference type="Proteomes" id="UP000308600"/>
    </source>
</evidence>
<name>A0ACD3A922_9AGAR</name>
<gene>
    <name evidence="1" type="ORF">BDN72DRAFT_804402</name>
</gene>